<dbReference type="EMBL" id="LNIX01000026">
    <property type="protein sequence ID" value="OXA42444.1"/>
    <property type="molecule type" value="Genomic_DNA"/>
</dbReference>
<feature type="compositionally biased region" description="Low complexity" evidence="1">
    <location>
        <begin position="704"/>
        <end position="719"/>
    </location>
</feature>
<feature type="region of interest" description="Disordered" evidence="1">
    <location>
        <begin position="403"/>
        <end position="727"/>
    </location>
</feature>
<gene>
    <name evidence="2" type="ORF">Fcan01_22679</name>
</gene>
<feature type="compositionally biased region" description="Polar residues" evidence="1">
    <location>
        <begin position="442"/>
        <end position="466"/>
    </location>
</feature>
<feature type="compositionally biased region" description="Basic and acidic residues" evidence="1">
    <location>
        <begin position="615"/>
        <end position="628"/>
    </location>
</feature>
<evidence type="ECO:0000313" key="2">
    <source>
        <dbReference type="EMBL" id="OXA42444.1"/>
    </source>
</evidence>
<feature type="region of interest" description="Disordered" evidence="1">
    <location>
        <begin position="1311"/>
        <end position="1353"/>
    </location>
</feature>
<comment type="caution">
    <text evidence="2">The sequence shown here is derived from an EMBL/GenBank/DDBJ whole genome shotgun (WGS) entry which is preliminary data.</text>
</comment>
<feature type="compositionally biased region" description="Basic residues" evidence="1">
    <location>
        <begin position="1344"/>
        <end position="1353"/>
    </location>
</feature>
<sequence>MFSPKSPNFKIDFPELISEKKIIFPQVFIHRRKEQSGLKKHILKCHVEKPNVESELQVPQQAPEDIQSYTGHQPVNTPGTLKSPERRYKVTQLRTHAPPFQAPKIPATTFETRGSFSAFVSTERKPTYATKQLPPVFGCGSESAKSMAFCKSHKSTAYADWISSLNSPSNTYQPLEIVDKPKEKTLPKIHRSFGKMSKDRYDDDVESYVDYKGRFRQPAGLPFPFLFYGGCPPSGAPDDAPERRGIGRSRPGGELAARNSANETPTSAAPQNGAQVPFPDLEQPSPATVDVQDPSVTVVYRRIQRVTRLLDNIVNREECIENLDDARVLYEHYRENKSFKEFTDLLGQLHQAVYTEFVRFYFGRRPDVQPYFERVSGALSHYGCKYTSKMTGHLPGCTRQYTTPTTHDSKISVSNNTTPEPWEFEGKIRTTNRSRRTESGVRQESSPLTVENSSPDFCDTTISMTPDSEPSVPSKRSSSAREKDSDNLATAGKNHNLRNTDITQSDNAVPTHKPTSDYAKGRERVERRGYSRQSSSRTEMGISSSSNTTKSMTSDSEPSTSFKSRTAGQKNTDNLIGPSKDLNLTSTAINSSNDEPKITRHKRKPKPRVRYSPSDFERVRDNSRRTEVTRLPAAGVVSKSTTRRKLDFADVKKQVSQGSKIPHADDSDDSSSSSSSSSQKEPERGLPSTEWRTAQKQRLPNRGSSSSSPDLSSPISASSSEDESQPKLAAEELCDLKGIDPEILKYQLPPHISLKVRREQWLHYYDITRRVPIDDYAQLISDEMKKQHDIPCSFTSRGKTAIKPEISQEQTKTSSLISQLEENFISTREKPPPASAVAKCPSKKLETQTALKYHTSQFSSLTDLSFLHQNLPTKSIQACRKIKSEGNLKDSLRGTDILIALRKIENELKHHKKFTDSRFPELSGYIKASVDMPYRMTLMYAPAQIRFATKCSRIFFDGTGNLVPPEIIDETLGTKKQLLLHSAVSKFDNMESVPAVPLMKAISTRGDVPTDADYLLRFVADVRKYCPKWQPQLFVVDMCLAYLHAATLPLNKESLEAYINRAYDALMEENKTDVLNKTVIFVCSNHLLHAVSAYLHKKGVAKHIIQTAMFGFTTLIEVNNRQDFKDTCSTIISLFEDASLPEELCEEYKTNFEGYNLQLRDIQMEEYDMCLREDQEMKMHPKIDPQLQREKSNFFQYFRRRRDQIMKNLKHRNMPSSKFIQQPSNRFYSPTTIKTFERWITYFPLWSKVAFKSHQFIPPKTITTASAESYFKDLKQSFHPKKEFRPDFVYRHAKIVIRLVDRAFQAAISEEKPKKKKKSKLTKKLPKKVSQPGNSGSLEFSTAKWRKTPRKSRLSYKEKINLIRKGLKEKLKGPRSKDSSLEKSTSPQIPTGTPGDDNKVDSPETSDRSSPGPYPNEYNCFLVQADSEGPDLYDPLEITTRIWYTEMEVLNVFDETDFGFTGVETEILSLAPNTCVTSGIAMPYALKIMQDSIIDYQDQKKKKLVSGIIYHSNHNDKVAPVPIFTTSPVCLPNEGDFDDDWGILYTVIFFKVHAFLVEMDFAKHKIRFMDSLADYLSQVQKKAIFNAIRDVLRERYSIVDWVFEDKGSARQGINDCVILSLMNLKARLLDLDHMLPQHVNPYDAGEYRDNMIEELMKTTDIGSTFFAKCKSSKAVLNQINRREVQRKKIFELLTKRNLIAKIYNRMENIQAQLDDGTTNPYFTQLEVRLNRLQGELEKDVEEHELDFARNRALRNSQVT</sequence>
<proteinExistence type="predicted"/>
<feature type="compositionally biased region" description="Polar residues" evidence="1">
    <location>
        <begin position="497"/>
        <end position="508"/>
    </location>
</feature>
<feature type="compositionally biased region" description="Basic and acidic residues" evidence="1">
    <location>
        <begin position="1367"/>
        <end position="1381"/>
    </location>
</feature>
<protein>
    <submittedName>
        <fullName evidence="2">Uncharacterized protein</fullName>
    </submittedName>
</protein>
<feature type="compositionally biased region" description="Basic and acidic residues" evidence="1">
    <location>
        <begin position="519"/>
        <end position="529"/>
    </location>
</feature>
<reference evidence="2 3" key="1">
    <citation type="submission" date="2015-12" db="EMBL/GenBank/DDBJ databases">
        <title>The genome of Folsomia candida.</title>
        <authorList>
            <person name="Faddeeva A."/>
            <person name="Derks M.F."/>
            <person name="Anvar Y."/>
            <person name="Smit S."/>
            <person name="Van Straalen N."/>
            <person name="Roelofs D."/>
        </authorList>
    </citation>
    <scope>NUCLEOTIDE SEQUENCE [LARGE SCALE GENOMIC DNA]</scope>
    <source>
        <strain evidence="2 3">VU population</strain>
        <tissue evidence="2">Whole body</tissue>
    </source>
</reference>
<feature type="region of interest" description="Disordered" evidence="1">
    <location>
        <begin position="1367"/>
        <end position="1419"/>
    </location>
</feature>
<keyword evidence="3" id="KW-1185">Reference proteome</keyword>
<dbReference type="STRING" id="158441.A0A226DC78"/>
<feature type="compositionally biased region" description="Polar residues" evidence="1">
    <location>
        <begin position="557"/>
        <end position="574"/>
    </location>
</feature>
<feature type="compositionally biased region" description="Polar residues" evidence="1">
    <location>
        <begin position="531"/>
        <end position="542"/>
    </location>
</feature>
<feature type="compositionally biased region" description="Basic residues" evidence="1">
    <location>
        <begin position="1314"/>
        <end position="1327"/>
    </location>
</feature>
<evidence type="ECO:0000313" key="3">
    <source>
        <dbReference type="Proteomes" id="UP000198287"/>
    </source>
</evidence>
<feature type="region of interest" description="Disordered" evidence="1">
    <location>
        <begin position="234"/>
        <end position="290"/>
    </location>
</feature>
<name>A0A226DC78_FOLCA</name>
<feature type="compositionally biased region" description="Polar residues" evidence="1">
    <location>
        <begin position="1382"/>
        <end position="1391"/>
    </location>
</feature>
<feature type="compositionally biased region" description="Basic and acidic residues" evidence="1">
    <location>
        <begin position="644"/>
        <end position="653"/>
    </location>
</feature>
<feature type="compositionally biased region" description="Polar residues" evidence="1">
    <location>
        <begin position="582"/>
        <end position="593"/>
    </location>
</feature>
<feature type="compositionally biased region" description="Low complexity" evidence="1">
    <location>
        <begin position="468"/>
        <end position="477"/>
    </location>
</feature>
<feature type="compositionally biased region" description="Basic and acidic residues" evidence="1">
    <location>
        <begin position="1396"/>
        <end position="1407"/>
    </location>
</feature>
<accession>A0A226DC78</accession>
<feature type="compositionally biased region" description="Low complexity" evidence="1">
    <location>
        <begin position="543"/>
        <end position="556"/>
    </location>
</feature>
<organism evidence="2 3">
    <name type="scientific">Folsomia candida</name>
    <name type="common">Springtail</name>
    <dbReference type="NCBI Taxonomy" id="158441"/>
    <lineage>
        <taxon>Eukaryota</taxon>
        <taxon>Metazoa</taxon>
        <taxon>Ecdysozoa</taxon>
        <taxon>Arthropoda</taxon>
        <taxon>Hexapoda</taxon>
        <taxon>Collembola</taxon>
        <taxon>Entomobryomorpha</taxon>
        <taxon>Isotomoidea</taxon>
        <taxon>Isotomidae</taxon>
        <taxon>Proisotominae</taxon>
        <taxon>Folsomia</taxon>
    </lineage>
</organism>
<feature type="compositionally biased region" description="Basic residues" evidence="1">
    <location>
        <begin position="599"/>
        <end position="609"/>
    </location>
</feature>
<feature type="compositionally biased region" description="Polar residues" evidence="1">
    <location>
        <begin position="259"/>
        <end position="274"/>
    </location>
</feature>
<feature type="compositionally biased region" description="Polar residues" evidence="1">
    <location>
        <begin position="403"/>
        <end position="419"/>
    </location>
</feature>
<feature type="compositionally biased region" description="Polar residues" evidence="1">
    <location>
        <begin position="1331"/>
        <end position="1340"/>
    </location>
</feature>
<evidence type="ECO:0000256" key="1">
    <source>
        <dbReference type="SAM" id="MobiDB-lite"/>
    </source>
</evidence>
<dbReference type="Proteomes" id="UP000198287">
    <property type="component" value="Unassembled WGS sequence"/>
</dbReference>